<dbReference type="PANTHER" id="PTHR14677">
    <property type="entry name" value="ARSENITE INDUCUBLE RNA ASSOCIATED PROTEIN AIP-1-RELATED"/>
    <property type="match status" value="1"/>
</dbReference>
<dbReference type="GO" id="GO:0005737">
    <property type="term" value="C:cytoplasm"/>
    <property type="evidence" value="ECO:0007669"/>
    <property type="project" value="TreeGrafter"/>
</dbReference>
<organism evidence="8 9">
    <name type="scientific">Gymnopilus junonius</name>
    <name type="common">Spectacular rustgill mushroom</name>
    <name type="synonym">Gymnopilus spectabilis subsp. junonius</name>
    <dbReference type="NCBI Taxonomy" id="109634"/>
    <lineage>
        <taxon>Eukaryota</taxon>
        <taxon>Fungi</taxon>
        <taxon>Dikarya</taxon>
        <taxon>Basidiomycota</taxon>
        <taxon>Agaricomycotina</taxon>
        <taxon>Agaricomycetes</taxon>
        <taxon>Agaricomycetidae</taxon>
        <taxon>Agaricales</taxon>
        <taxon>Agaricineae</taxon>
        <taxon>Hymenogastraceae</taxon>
        <taxon>Gymnopilus</taxon>
    </lineage>
</organism>
<name>A0A9P5NQL0_GYMJU</name>
<dbReference type="SUPFAM" id="SSF118310">
    <property type="entry name" value="AN1-like Zinc finger"/>
    <property type="match status" value="2"/>
</dbReference>
<evidence type="ECO:0000256" key="6">
    <source>
        <dbReference type="SAM" id="MobiDB-lite"/>
    </source>
</evidence>
<evidence type="ECO:0000256" key="5">
    <source>
        <dbReference type="PROSITE-ProRule" id="PRU00449"/>
    </source>
</evidence>
<keyword evidence="2" id="KW-0677">Repeat</keyword>
<dbReference type="Gene3D" id="4.10.1110.10">
    <property type="entry name" value="AN1-like Zinc finger"/>
    <property type="match status" value="2"/>
</dbReference>
<proteinExistence type="predicted"/>
<gene>
    <name evidence="8" type="ORF">CPB84DRAFT_1678339</name>
</gene>
<dbReference type="InterPro" id="IPR035896">
    <property type="entry name" value="AN1-like_Znf"/>
</dbReference>
<dbReference type="AlphaFoldDB" id="A0A9P5NQL0"/>
<accession>A0A9P5NQL0</accession>
<keyword evidence="4" id="KW-0862">Zinc</keyword>
<evidence type="ECO:0000256" key="1">
    <source>
        <dbReference type="ARBA" id="ARBA00022723"/>
    </source>
</evidence>
<evidence type="ECO:0000256" key="4">
    <source>
        <dbReference type="ARBA" id="ARBA00022833"/>
    </source>
</evidence>
<evidence type="ECO:0000256" key="3">
    <source>
        <dbReference type="ARBA" id="ARBA00022771"/>
    </source>
</evidence>
<keyword evidence="9" id="KW-1185">Reference proteome</keyword>
<dbReference type="OrthoDB" id="431929at2759"/>
<evidence type="ECO:0000259" key="7">
    <source>
        <dbReference type="PROSITE" id="PS51039"/>
    </source>
</evidence>
<dbReference type="EMBL" id="JADNYJ010000032">
    <property type="protein sequence ID" value="KAF8903111.1"/>
    <property type="molecule type" value="Genomic_DNA"/>
</dbReference>
<evidence type="ECO:0000313" key="9">
    <source>
        <dbReference type="Proteomes" id="UP000724874"/>
    </source>
</evidence>
<dbReference type="PROSITE" id="PS51039">
    <property type="entry name" value="ZF_AN1"/>
    <property type="match status" value="1"/>
</dbReference>
<sequence length="222" mass="23956">MASNSSSSLPAQERDTQLLSVGKQCSDPSCLLVDFLPFKCRHCELSFCQEHFKVDAHHCTKYDETKHNRVAPNCPLCNVPVAVKPGQDPNVRMDLHLETECSVVTGKVKAKTTPVCAKGNCKKVLFAPIRCDKCRNQFCPAHRFPGDHICLPSTAPTSQRIDVASSFSSFNAGAKDLNTKASAAGTAVLNAAKQSMANASASSSSSKTSPKPSKLPFNKMDR</sequence>
<dbReference type="InterPro" id="IPR000058">
    <property type="entry name" value="Znf_AN1"/>
</dbReference>
<dbReference type="Pfam" id="PF25403">
    <property type="entry name" value="zf-C2H2_ZFAND2"/>
    <property type="match status" value="1"/>
</dbReference>
<dbReference type="SMART" id="SM00154">
    <property type="entry name" value="ZnF_AN1"/>
    <property type="match status" value="2"/>
</dbReference>
<keyword evidence="1" id="KW-0479">Metal-binding</keyword>
<evidence type="ECO:0000256" key="2">
    <source>
        <dbReference type="ARBA" id="ARBA00022737"/>
    </source>
</evidence>
<dbReference type="GO" id="GO:0008270">
    <property type="term" value="F:zinc ion binding"/>
    <property type="evidence" value="ECO:0007669"/>
    <property type="project" value="UniProtKB-KW"/>
</dbReference>
<dbReference type="PANTHER" id="PTHR14677:SF40">
    <property type="entry name" value="CDC48-ASSOCIATED UBIQUITIN-LIKE_ZINC FINGER PROTEIN 1"/>
    <property type="match status" value="1"/>
</dbReference>
<evidence type="ECO:0000313" key="8">
    <source>
        <dbReference type="EMBL" id="KAF8903111.1"/>
    </source>
</evidence>
<reference evidence="8" key="1">
    <citation type="submission" date="2020-11" db="EMBL/GenBank/DDBJ databases">
        <authorList>
            <consortium name="DOE Joint Genome Institute"/>
            <person name="Ahrendt S."/>
            <person name="Riley R."/>
            <person name="Andreopoulos W."/>
            <person name="LaButti K."/>
            <person name="Pangilinan J."/>
            <person name="Ruiz-duenas F.J."/>
            <person name="Barrasa J.M."/>
            <person name="Sanchez-Garcia M."/>
            <person name="Camarero S."/>
            <person name="Miyauchi S."/>
            <person name="Serrano A."/>
            <person name="Linde D."/>
            <person name="Babiker R."/>
            <person name="Drula E."/>
            <person name="Ayuso-Fernandez I."/>
            <person name="Pacheco R."/>
            <person name="Padilla G."/>
            <person name="Ferreira P."/>
            <person name="Barriuso J."/>
            <person name="Kellner H."/>
            <person name="Castanera R."/>
            <person name="Alfaro M."/>
            <person name="Ramirez L."/>
            <person name="Pisabarro A.G."/>
            <person name="Kuo A."/>
            <person name="Tritt A."/>
            <person name="Lipzen A."/>
            <person name="He G."/>
            <person name="Yan M."/>
            <person name="Ng V."/>
            <person name="Cullen D."/>
            <person name="Martin F."/>
            <person name="Rosso M.-N."/>
            <person name="Henrissat B."/>
            <person name="Hibbett D."/>
            <person name="Martinez A.T."/>
            <person name="Grigoriev I.V."/>
        </authorList>
    </citation>
    <scope>NUCLEOTIDE SEQUENCE</scope>
    <source>
        <strain evidence="8">AH 44721</strain>
    </source>
</reference>
<protein>
    <recommendedName>
        <fullName evidence="7">AN1-type domain-containing protein</fullName>
    </recommendedName>
</protein>
<comment type="caution">
    <text evidence="8">The sequence shown here is derived from an EMBL/GenBank/DDBJ whole genome shotgun (WGS) entry which is preliminary data.</text>
</comment>
<dbReference type="Proteomes" id="UP000724874">
    <property type="component" value="Unassembled WGS sequence"/>
</dbReference>
<dbReference type="InterPro" id="IPR057357">
    <property type="entry name" value="Znf-C2H2_ZFAND2A/B"/>
</dbReference>
<feature type="region of interest" description="Disordered" evidence="6">
    <location>
        <begin position="198"/>
        <end position="222"/>
    </location>
</feature>
<feature type="domain" description="AN1-type" evidence="7">
    <location>
        <begin position="110"/>
        <end position="158"/>
    </location>
</feature>
<dbReference type="Pfam" id="PF01428">
    <property type="entry name" value="zf-AN1"/>
    <property type="match status" value="2"/>
</dbReference>
<feature type="compositionally biased region" description="Low complexity" evidence="6">
    <location>
        <begin position="198"/>
        <end position="214"/>
    </location>
</feature>
<keyword evidence="3 5" id="KW-0863">Zinc-finger</keyword>